<reference evidence="9 10" key="1">
    <citation type="journal article" date="2014" name="Genome Announc.">
        <title>Draft genome sequence of the pathogenic fungus Scedosporium apiospermum.</title>
        <authorList>
            <person name="Vandeputte P."/>
            <person name="Ghamrawi S."/>
            <person name="Rechenmann M."/>
            <person name="Iltis A."/>
            <person name="Giraud S."/>
            <person name="Fleury M."/>
            <person name="Thornton C."/>
            <person name="Delhaes L."/>
            <person name="Meyer W."/>
            <person name="Papon N."/>
            <person name="Bouchara J.P."/>
        </authorList>
    </citation>
    <scope>NUCLEOTIDE SEQUENCE [LARGE SCALE GENOMIC DNA]</scope>
    <source>
        <strain evidence="9 10">IHEM 14462</strain>
    </source>
</reference>
<feature type="chain" id="PRO_5001775142" description="Exocyst complex component Sec8" evidence="6">
    <location>
        <begin position="24"/>
        <end position="1127"/>
    </location>
</feature>
<feature type="compositionally biased region" description="Low complexity" evidence="5">
    <location>
        <begin position="99"/>
        <end position="116"/>
    </location>
</feature>
<dbReference type="GO" id="GO:0006612">
    <property type="term" value="P:protein targeting to membrane"/>
    <property type="evidence" value="ECO:0007669"/>
    <property type="project" value="UniProtKB-UniRule"/>
</dbReference>
<sequence length="1127" mass="125801">MTKLKATAVATAALAILIKLRCSRRNGGYGSNGYGGGGGSGGSGGGGGGGGYASSRRDDDYDPYGDSYGSDNRYANNGPPPPPAIRTRSPPPVRNGGYAQAQAQASRQPSRQPSRPRMGETNAERQINQVVDVIKEEWPALCEAECIPVQLALQLLDNSSVGRAHEYRNFKKTHKFLQESLKNIVNEHHQGFNSSIGTFHKIQGSIQVSQKRVRALKESLASSKANLCQSDPELQKLSKTSQKYDELIQLFDELEELRQVPDQLEARISEKRFLTAVEVLQNALRKLRRPELDDIGALSDLRSYLANQETALMDILVEELHEHLYLKSPYCQERWQSLAKNQGTTHDSWGDSVTVAPFHQLMEAIDFEQTVAEDPARNPESDTFYYIGLLVEALNKLGRLQNAVDTLKQRLPVELFNVVNETINEVDQRHPSSLRGGSSNSHGLHIYGSRETKMRADVIYDLLWTLYGKFEAIAEGQRVFHESIKALIRREGAGNNSALLGSFKELWNLYQNEIRSLLHNYVTTDADVYEFNSSADVGAAIGGKKDGKKDLFKFSEADVKSTEMTTEFEALENIIQSAVPGLTSGGGRGGDKKASLIGIRSFMDGGGSRKESESSYENRQTAKTYKSLVEPSVFNMSLLLPPTLVFLQRLKNIVPPGSDLATSTLTSFLDNFLVNVFQPQLDETLAKLSEIIFGELDSFLQDQDWRKVAKRPVLKGTTAFFTVVTAFCKMLATIPHDQALSTLIITQMMRYYERCLAWYKSLVTKAQEQPSEQHSMRASAKMALEQSAINEIVKKIWAGEKSDPELLEREIQLLMEQTSENPFELSDIIQDRDTISSLCLLYTSMKWLSIKIASLRHITNQDTDSSRPNLPRQSNRRWTLMNDPGKAADDQGPVHLPMTQETVVTFDGILSSYEDLAQAALLTLRMESRCKIIYSLHIVLSPETAPYVLDQEVREPDPEILSLNSELVASDETIVRYLREKEISFIRTGLGLLVNRYLVGNARMASPMNSNGCGRMQLNILVLQQNLKNIEDGVNLSRTSNYFDLFDKGPDAIVAKAKEVSEIQQKMAAEEDGAAPAGEVFTYDELKDLMELCYSQQLNDPERGVTAAAKREMADKMLNLSEFLWQS</sequence>
<dbReference type="OMA" id="HMEVRCR"/>
<dbReference type="HOGENOM" id="CLU_004025_0_0_1"/>
<protein>
    <recommendedName>
        <fullName evidence="4">Exocyst complex component Sec8</fullName>
    </recommendedName>
</protein>
<dbReference type="GO" id="GO:0000145">
    <property type="term" value="C:exocyst"/>
    <property type="evidence" value="ECO:0007669"/>
    <property type="project" value="UniProtKB-UniRule"/>
</dbReference>
<feature type="compositionally biased region" description="Gly residues" evidence="5">
    <location>
        <begin position="31"/>
        <end position="52"/>
    </location>
</feature>
<evidence type="ECO:0000256" key="3">
    <source>
        <dbReference type="ARBA" id="ARBA00022927"/>
    </source>
</evidence>
<dbReference type="RefSeq" id="XP_016639478.1">
    <property type="nucleotide sequence ID" value="XM_016790968.1"/>
</dbReference>
<dbReference type="GO" id="GO:0006893">
    <property type="term" value="P:Golgi to plasma membrane transport"/>
    <property type="evidence" value="ECO:0007669"/>
    <property type="project" value="TreeGrafter"/>
</dbReference>
<comment type="caution">
    <text evidence="9">The sequence shown here is derived from an EMBL/GenBank/DDBJ whole genome shotgun (WGS) entry which is preliminary data.</text>
</comment>
<dbReference type="GO" id="GO:0006904">
    <property type="term" value="P:vesicle docking involved in exocytosis"/>
    <property type="evidence" value="ECO:0007669"/>
    <property type="project" value="InterPro"/>
</dbReference>
<keyword evidence="1 4" id="KW-0813">Transport</keyword>
<evidence type="ECO:0000256" key="1">
    <source>
        <dbReference type="ARBA" id="ARBA00022448"/>
    </source>
</evidence>
<keyword evidence="2 4" id="KW-0268">Exocytosis</keyword>
<proteinExistence type="inferred from homology"/>
<evidence type="ECO:0000259" key="7">
    <source>
        <dbReference type="Pfam" id="PF04048"/>
    </source>
</evidence>
<keyword evidence="3 4" id="KW-0653">Protein transport</keyword>
<dbReference type="Proteomes" id="UP000028545">
    <property type="component" value="Unassembled WGS sequence"/>
</dbReference>
<dbReference type="Pfam" id="PF04048">
    <property type="entry name" value="Sec8_N"/>
    <property type="match status" value="1"/>
</dbReference>
<evidence type="ECO:0000256" key="5">
    <source>
        <dbReference type="SAM" id="MobiDB-lite"/>
    </source>
</evidence>
<evidence type="ECO:0000313" key="9">
    <source>
        <dbReference type="EMBL" id="KEZ39679.1"/>
    </source>
</evidence>
<dbReference type="EMBL" id="JOWA01000143">
    <property type="protein sequence ID" value="KEZ39679.1"/>
    <property type="molecule type" value="Genomic_DNA"/>
</dbReference>
<keyword evidence="10" id="KW-1185">Reference proteome</keyword>
<dbReference type="GO" id="GO:0015031">
    <property type="term" value="P:protein transport"/>
    <property type="evidence" value="ECO:0007669"/>
    <property type="project" value="UniProtKB-KW"/>
</dbReference>
<dbReference type="InterPro" id="IPR039682">
    <property type="entry name" value="Sec8/EXOC4"/>
</dbReference>
<evidence type="ECO:0000313" key="10">
    <source>
        <dbReference type="Proteomes" id="UP000028545"/>
    </source>
</evidence>
<dbReference type="PANTHER" id="PTHR14146:SF0">
    <property type="entry name" value="EXOCYST COMPLEX COMPONENT 4"/>
    <property type="match status" value="1"/>
</dbReference>
<name>A0A084FX67_PSEDA</name>
<dbReference type="OrthoDB" id="272977at2759"/>
<feature type="region of interest" description="Disordered" evidence="5">
    <location>
        <begin position="31"/>
        <end position="124"/>
    </location>
</feature>
<feature type="domain" description="Exocyst complex component Sec8 middle helical bundle" evidence="8">
    <location>
        <begin position="378"/>
        <end position="644"/>
    </location>
</feature>
<dbReference type="VEuPathDB" id="FungiDB:SAPIO_CDS9622"/>
<comment type="function">
    <text evidence="4">Component of the exocyst complex involved in the docking of exocytic vesicles with fusion sites on the plasma membrane.</text>
</comment>
<dbReference type="GO" id="GO:0090522">
    <property type="term" value="P:vesicle tethering involved in exocytosis"/>
    <property type="evidence" value="ECO:0007669"/>
    <property type="project" value="UniProtKB-UniRule"/>
</dbReference>
<feature type="compositionally biased region" description="Polar residues" evidence="5">
    <location>
        <begin position="861"/>
        <end position="877"/>
    </location>
</feature>
<dbReference type="Pfam" id="PF20652">
    <property type="entry name" value="Sec8_C"/>
    <property type="match status" value="1"/>
</dbReference>
<dbReference type="GeneID" id="27728694"/>
<evidence type="ECO:0000256" key="6">
    <source>
        <dbReference type="SAM" id="SignalP"/>
    </source>
</evidence>
<keyword evidence="6" id="KW-0732">Signal</keyword>
<evidence type="ECO:0000256" key="2">
    <source>
        <dbReference type="ARBA" id="ARBA00022483"/>
    </source>
</evidence>
<feature type="domain" description="Exocyst complex component Sec8 N-terminal" evidence="7">
    <location>
        <begin position="127"/>
        <end position="266"/>
    </location>
</feature>
<dbReference type="PANTHER" id="PTHR14146">
    <property type="entry name" value="EXOCYST COMPLEX COMPONENT 4"/>
    <property type="match status" value="1"/>
</dbReference>
<feature type="region of interest" description="Disordered" evidence="5">
    <location>
        <begin position="861"/>
        <end position="883"/>
    </location>
</feature>
<dbReference type="InterPro" id="IPR007191">
    <property type="entry name" value="Sec8_exocyst_N"/>
</dbReference>
<evidence type="ECO:0000256" key="4">
    <source>
        <dbReference type="RuleBase" id="RU367079"/>
    </source>
</evidence>
<comment type="similarity">
    <text evidence="4">Belongs to the SEC8 family.</text>
</comment>
<evidence type="ECO:0000259" key="8">
    <source>
        <dbReference type="Pfam" id="PF20652"/>
    </source>
</evidence>
<feature type="compositionally biased region" description="Pro residues" evidence="5">
    <location>
        <begin position="78"/>
        <end position="93"/>
    </location>
</feature>
<accession>A0A084FX67</accession>
<feature type="signal peptide" evidence="6">
    <location>
        <begin position="1"/>
        <end position="23"/>
    </location>
</feature>
<dbReference type="InterPro" id="IPR048630">
    <property type="entry name" value="Sec8_M"/>
</dbReference>
<dbReference type="KEGG" id="sapo:SAPIO_CDS9622"/>
<gene>
    <name evidence="9" type="ORF">SAPIO_CDS9622</name>
</gene>
<organism evidence="9 10">
    <name type="scientific">Pseudallescheria apiosperma</name>
    <name type="common">Scedosporium apiospermum</name>
    <dbReference type="NCBI Taxonomy" id="563466"/>
    <lineage>
        <taxon>Eukaryota</taxon>
        <taxon>Fungi</taxon>
        <taxon>Dikarya</taxon>
        <taxon>Ascomycota</taxon>
        <taxon>Pezizomycotina</taxon>
        <taxon>Sordariomycetes</taxon>
        <taxon>Hypocreomycetidae</taxon>
        <taxon>Microascales</taxon>
        <taxon>Microascaceae</taxon>
        <taxon>Scedosporium</taxon>
    </lineage>
</organism>
<dbReference type="AlphaFoldDB" id="A0A084FX67"/>